<feature type="signal peptide" evidence="1">
    <location>
        <begin position="1"/>
        <end position="33"/>
    </location>
</feature>
<gene>
    <name evidence="2" type="ORF">DR950_27665</name>
</gene>
<keyword evidence="1" id="KW-0732">Signal</keyword>
<dbReference type="EMBL" id="QVIG01000001">
    <property type="protein sequence ID" value="RGD61039.1"/>
    <property type="molecule type" value="Genomic_DNA"/>
</dbReference>
<comment type="caution">
    <text evidence="2">The sequence shown here is derived from an EMBL/GenBank/DDBJ whole genome shotgun (WGS) entry which is preliminary data.</text>
</comment>
<dbReference type="AlphaFoldDB" id="A0A372ZYX7"/>
<feature type="chain" id="PRO_5016589849" description="Streptomyces killer toxin-like beta/gamma crystallin domain-containing protein" evidence="1">
    <location>
        <begin position="34"/>
        <end position="133"/>
    </location>
</feature>
<keyword evidence="3" id="KW-1185">Reference proteome</keyword>
<proteinExistence type="predicted"/>
<protein>
    <recommendedName>
        <fullName evidence="4">Streptomyces killer toxin-like beta/gamma crystallin domain-containing protein</fullName>
    </recommendedName>
</protein>
<dbReference type="Proteomes" id="UP000263377">
    <property type="component" value="Unassembled WGS sequence"/>
</dbReference>
<evidence type="ECO:0008006" key="4">
    <source>
        <dbReference type="Google" id="ProtNLM"/>
    </source>
</evidence>
<evidence type="ECO:0000313" key="2">
    <source>
        <dbReference type="EMBL" id="RGD61039.1"/>
    </source>
</evidence>
<name>A0A372ZYX7_9ACTN</name>
<reference evidence="2 3" key="1">
    <citation type="submission" date="2018-08" db="EMBL/GenBank/DDBJ databases">
        <title>Diversity &amp; Physiological Properties of Lignin-Decomposing Actinobacteria from Soil.</title>
        <authorList>
            <person name="Roh S.G."/>
            <person name="Kim S.B."/>
        </authorList>
    </citation>
    <scope>NUCLEOTIDE SEQUENCE [LARGE SCALE GENOMIC DNA]</scope>
    <source>
        <strain evidence="2 3">MMS17-GH009</strain>
    </source>
</reference>
<organism evidence="2 3">
    <name type="scientific">Kitasatospora xanthocidica</name>
    <dbReference type="NCBI Taxonomy" id="83382"/>
    <lineage>
        <taxon>Bacteria</taxon>
        <taxon>Bacillati</taxon>
        <taxon>Actinomycetota</taxon>
        <taxon>Actinomycetes</taxon>
        <taxon>Kitasatosporales</taxon>
        <taxon>Streptomycetaceae</taxon>
        <taxon>Kitasatospora</taxon>
    </lineage>
</organism>
<sequence>MITKRIARASTLALATAALAGTFTVGGAGNAFAASGGGCNGSTQQACVSVNGSTLVADAYTNFANSNCTVDLVLYDRSTGYRWDTMAGCGLGWSHYVGTQVPNPTPGHVYQTQLIVNWGAGNVGVTWSPELTA</sequence>
<evidence type="ECO:0000256" key="1">
    <source>
        <dbReference type="SAM" id="SignalP"/>
    </source>
</evidence>
<dbReference type="RefSeq" id="WP_049658920.1">
    <property type="nucleotide sequence ID" value="NZ_QVIG01000001.1"/>
</dbReference>
<evidence type="ECO:0000313" key="3">
    <source>
        <dbReference type="Proteomes" id="UP000263377"/>
    </source>
</evidence>
<accession>A0A372ZYX7</accession>